<dbReference type="PANTHER" id="PTHR32182:SF22">
    <property type="entry name" value="ATP-DEPENDENT ENDONUCLEASE, OLD FAMILY-RELATED"/>
    <property type="match status" value="1"/>
</dbReference>
<dbReference type="EMBL" id="CAADGH010000020">
    <property type="protein sequence ID" value="VFK75332.1"/>
    <property type="molecule type" value="Genomic_DNA"/>
</dbReference>
<dbReference type="InterPro" id="IPR014555">
    <property type="entry name" value="RecF-like"/>
</dbReference>
<protein>
    <submittedName>
        <fullName evidence="2">Predicted ATPase</fullName>
    </submittedName>
</protein>
<evidence type="ECO:0000313" key="2">
    <source>
        <dbReference type="EMBL" id="VFK24495.1"/>
    </source>
</evidence>
<dbReference type="PIRSF" id="PIRSF029347">
    <property type="entry name" value="RecF"/>
    <property type="match status" value="1"/>
</dbReference>
<organism evidence="2">
    <name type="scientific">Candidatus Kentrum sp. MB</name>
    <dbReference type="NCBI Taxonomy" id="2138164"/>
    <lineage>
        <taxon>Bacteria</taxon>
        <taxon>Pseudomonadati</taxon>
        <taxon>Pseudomonadota</taxon>
        <taxon>Gammaproteobacteria</taxon>
        <taxon>Candidatus Kentrum</taxon>
    </lineage>
</organism>
<evidence type="ECO:0000259" key="1">
    <source>
        <dbReference type="Pfam" id="PF13304"/>
    </source>
</evidence>
<evidence type="ECO:0000313" key="3">
    <source>
        <dbReference type="EMBL" id="VFK30725.1"/>
    </source>
</evidence>
<dbReference type="Pfam" id="PF13304">
    <property type="entry name" value="AAA_21"/>
    <property type="match status" value="1"/>
</dbReference>
<gene>
    <name evidence="2" type="ORF">BECKMB1821G_GA0114241_100860</name>
    <name evidence="4" type="ORF">BECKMB1821H_GA0114242_10207</name>
    <name evidence="3" type="ORF">BECKMB1821I_GA0114274_101735</name>
</gene>
<dbReference type="InterPro" id="IPR003959">
    <property type="entry name" value="ATPase_AAA_core"/>
</dbReference>
<name>A0A450X5E7_9GAMM</name>
<dbReference type="EMBL" id="CAADFO010000008">
    <property type="protein sequence ID" value="VFK24495.1"/>
    <property type="molecule type" value="Genomic_DNA"/>
</dbReference>
<dbReference type="GO" id="GO:0016887">
    <property type="term" value="F:ATP hydrolysis activity"/>
    <property type="evidence" value="ECO:0007669"/>
    <property type="project" value="InterPro"/>
</dbReference>
<dbReference type="PANTHER" id="PTHR32182">
    <property type="entry name" value="DNA REPLICATION AND REPAIR PROTEIN RECF"/>
    <property type="match status" value="1"/>
</dbReference>
<accession>A0A450X5E7</accession>
<sequence>MIISRLRLKNWRNFRTLDADIDLQRRQFLIGPNASGKSNFLDVFRFLRDIANPEGGGLQKAIRDRGGVSKLHNLATRGDPEITIEVALASAPNSAPEWRYGIGIKQETSGNRKILLTHERVWCKDKQILDRPDDQDRADPLRLTQTFLEQINANQAFRDIADFFGNITYLHLVPQLLRFANAIQGQNLENDPFGQGFLERIANTPDKTRQKRLGRIEEALKTVIPQSKQLRFVRDKDNGRPHIEALYTHWRPNAGWQREDQFSDGALRLIGMLWMLLEGRGLLLLEEPELSLHAGIIGQLAALISTMQRTRNRQVLISTHSDALLGDPGIDGREVLVLTPDKEGTDILPASDFEDIKALLASGFTVGEVALPRTTPSTANQLSIAIG</sequence>
<dbReference type="Gene3D" id="3.40.50.300">
    <property type="entry name" value="P-loop containing nucleotide triphosphate hydrolases"/>
    <property type="match status" value="1"/>
</dbReference>
<reference evidence="2" key="1">
    <citation type="submission" date="2019-02" db="EMBL/GenBank/DDBJ databases">
        <authorList>
            <person name="Gruber-Vodicka R. H."/>
            <person name="Seah K. B. B."/>
        </authorList>
    </citation>
    <scope>NUCLEOTIDE SEQUENCE</scope>
    <source>
        <strain evidence="2">BECK_BZ197</strain>
        <strain evidence="4">BECK_BZ198</strain>
        <strain evidence="3">BECK_BZ199</strain>
    </source>
</reference>
<evidence type="ECO:0000313" key="4">
    <source>
        <dbReference type="EMBL" id="VFK75332.1"/>
    </source>
</evidence>
<dbReference type="GO" id="GO:0005524">
    <property type="term" value="F:ATP binding"/>
    <property type="evidence" value="ECO:0007669"/>
    <property type="project" value="InterPro"/>
</dbReference>
<feature type="domain" description="ATPase AAA-type core" evidence="1">
    <location>
        <begin position="28"/>
        <end position="325"/>
    </location>
</feature>
<dbReference type="AlphaFoldDB" id="A0A450X5E7"/>
<dbReference type="GO" id="GO:0006302">
    <property type="term" value="P:double-strand break repair"/>
    <property type="evidence" value="ECO:0007669"/>
    <property type="project" value="TreeGrafter"/>
</dbReference>
<proteinExistence type="predicted"/>
<dbReference type="SUPFAM" id="SSF52540">
    <property type="entry name" value="P-loop containing nucleoside triphosphate hydrolases"/>
    <property type="match status" value="1"/>
</dbReference>
<dbReference type="GO" id="GO:0000731">
    <property type="term" value="P:DNA synthesis involved in DNA repair"/>
    <property type="evidence" value="ECO:0007669"/>
    <property type="project" value="TreeGrafter"/>
</dbReference>
<dbReference type="EMBL" id="CAADFQ010000017">
    <property type="protein sequence ID" value="VFK30725.1"/>
    <property type="molecule type" value="Genomic_DNA"/>
</dbReference>
<dbReference type="InterPro" id="IPR027417">
    <property type="entry name" value="P-loop_NTPase"/>
</dbReference>